<evidence type="ECO:0000313" key="4">
    <source>
        <dbReference type="EMBL" id="CAF3646050.1"/>
    </source>
</evidence>
<dbReference type="Proteomes" id="UP000663829">
    <property type="component" value="Unassembled WGS sequence"/>
</dbReference>
<feature type="domain" description="EF-hand" evidence="2">
    <location>
        <begin position="79"/>
        <end position="110"/>
    </location>
</feature>
<dbReference type="SUPFAM" id="SSF47473">
    <property type="entry name" value="EF-hand"/>
    <property type="match status" value="1"/>
</dbReference>
<dbReference type="Pfam" id="PF13499">
    <property type="entry name" value="EF-hand_7"/>
    <property type="match status" value="1"/>
</dbReference>
<dbReference type="InterPro" id="IPR002048">
    <property type="entry name" value="EF_hand_dom"/>
</dbReference>
<keyword evidence="5" id="KW-1185">Reference proteome</keyword>
<dbReference type="InterPro" id="IPR018247">
    <property type="entry name" value="EF_Hand_1_Ca_BS"/>
</dbReference>
<evidence type="ECO:0000313" key="5">
    <source>
        <dbReference type="Proteomes" id="UP000663829"/>
    </source>
</evidence>
<dbReference type="OrthoDB" id="26525at2759"/>
<comment type="caution">
    <text evidence="3">The sequence shown here is derived from an EMBL/GenBank/DDBJ whole genome shotgun (WGS) entry which is preliminary data.</text>
</comment>
<feature type="domain" description="EF-hand" evidence="2">
    <location>
        <begin position="42"/>
        <end position="77"/>
    </location>
</feature>
<dbReference type="Proteomes" id="UP000681722">
    <property type="component" value="Unassembled WGS sequence"/>
</dbReference>
<dbReference type="PROSITE" id="PS50222">
    <property type="entry name" value="EF_HAND_2"/>
    <property type="match status" value="2"/>
</dbReference>
<name>A0A813WII7_9BILA</name>
<dbReference type="EMBL" id="CAJOBC010000995">
    <property type="protein sequence ID" value="CAF3646050.1"/>
    <property type="molecule type" value="Genomic_DNA"/>
</dbReference>
<evidence type="ECO:0000259" key="2">
    <source>
        <dbReference type="PROSITE" id="PS50222"/>
    </source>
</evidence>
<dbReference type="PROSITE" id="PS00018">
    <property type="entry name" value="EF_HAND_1"/>
    <property type="match status" value="2"/>
</dbReference>
<gene>
    <name evidence="3" type="ORF">GPM918_LOCUS6452</name>
    <name evidence="4" type="ORF">SRO942_LOCUS6452</name>
</gene>
<dbReference type="EMBL" id="CAJNOQ010000995">
    <property type="protein sequence ID" value="CAF0858386.1"/>
    <property type="molecule type" value="Genomic_DNA"/>
</dbReference>
<evidence type="ECO:0000256" key="1">
    <source>
        <dbReference type="ARBA" id="ARBA00022837"/>
    </source>
</evidence>
<protein>
    <recommendedName>
        <fullName evidence="2">EF-hand domain-containing protein</fullName>
    </recommendedName>
</protein>
<dbReference type="SMART" id="SM00054">
    <property type="entry name" value="EFh"/>
    <property type="match status" value="3"/>
</dbReference>
<dbReference type="AlphaFoldDB" id="A0A813WII7"/>
<organism evidence="3 5">
    <name type="scientific">Didymodactylos carnosus</name>
    <dbReference type="NCBI Taxonomy" id="1234261"/>
    <lineage>
        <taxon>Eukaryota</taxon>
        <taxon>Metazoa</taxon>
        <taxon>Spiralia</taxon>
        <taxon>Gnathifera</taxon>
        <taxon>Rotifera</taxon>
        <taxon>Eurotatoria</taxon>
        <taxon>Bdelloidea</taxon>
        <taxon>Philodinida</taxon>
        <taxon>Philodinidae</taxon>
        <taxon>Didymodactylos</taxon>
    </lineage>
</organism>
<proteinExistence type="predicted"/>
<dbReference type="InterPro" id="IPR011992">
    <property type="entry name" value="EF-hand-dom_pair"/>
</dbReference>
<sequence>MAKRLNKDGVKKLFLKWDNGNHILSLAEIDRAITYWNPEYGTDKRAIMRAFRAADSNGNGFVDLLEFGLLLDLLVYYNDLSQKFKVLDINGDKRISFDEFKKGYAQEGRSISDRAELKREFDAIDTNHGGYILFDEGSWATADLLEKVHGILQIDSVFLFCVEKDKYEKVLLSDLNYSKIVDIFIEQETLMKTRQDAEDALELEPKQIKYYRVLSKALLGLNLEKEAEAACVEGLKLDPRDPTLLTRQRDCKAVLAIEYCAKSNPRPTKPDE</sequence>
<dbReference type="SUPFAM" id="SSF48452">
    <property type="entry name" value="TPR-like"/>
    <property type="match status" value="1"/>
</dbReference>
<dbReference type="Pfam" id="PF13202">
    <property type="entry name" value="EF-hand_5"/>
    <property type="match status" value="1"/>
</dbReference>
<dbReference type="Gene3D" id="1.25.40.10">
    <property type="entry name" value="Tetratricopeptide repeat domain"/>
    <property type="match status" value="1"/>
</dbReference>
<dbReference type="InterPro" id="IPR011990">
    <property type="entry name" value="TPR-like_helical_dom_sf"/>
</dbReference>
<dbReference type="CDD" id="cd00051">
    <property type="entry name" value="EFh"/>
    <property type="match status" value="1"/>
</dbReference>
<evidence type="ECO:0000313" key="3">
    <source>
        <dbReference type="EMBL" id="CAF0858386.1"/>
    </source>
</evidence>
<accession>A0A813WII7</accession>
<dbReference type="GO" id="GO:0005509">
    <property type="term" value="F:calcium ion binding"/>
    <property type="evidence" value="ECO:0007669"/>
    <property type="project" value="InterPro"/>
</dbReference>
<reference evidence="3" key="1">
    <citation type="submission" date="2021-02" db="EMBL/GenBank/DDBJ databases">
        <authorList>
            <person name="Nowell W R."/>
        </authorList>
    </citation>
    <scope>NUCLEOTIDE SEQUENCE</scope>
</reference>
<keyword evidence="1" id="KW-0106">Calcium</keyword>
<dbReference type="Gene3D" id="1.10.238.10">
    <property type="entry name" value="EF-hand"/>
    <property type="match status" value="2"/>
</dbReference>